<comment type="caution">
    <text evidence="2">The sequence shown here is derived from an EMBL/GenBank/DDBJ whole genome shotgun (WGS) entry which is preliminary data.</text>
</comment>
<dbReference type="EMBL" id="BAABJP010000043">
    <property type="protein sequence ID" value="GAA5170078.1"/>
    <property type="molecule type" value="Genomic_DNA"/>
</dbReference>
<feature type="region of interest" description="Disordered" evidence="1">
    <location>
        <begin position="308"/>
        <end position="330"/>
    </location>
</feature>
<gene>
    <name evidence="2" type="ORF">GCM10023321_66610</name>
</gene>
<proteinExistence type="predicted"/>
<accession>A0ABP9R0Q3</accession>
<evidence type="ECO:0000313" key="3">
    <source>
        <dbReference type="Proteomes" id="UP001428817"/>
    </source>
</evidence>
<evidence type="ECO:0008006" key="4">
    <source>
        <dbReference type="Google" id="ProtNLM"/>
    </source>
</evidence>
<name>A0ABP9R0Q3_9PSEU</name>
<dbReference type="Proteomes" id="UP001428817">
    <property type="component" value="Unassembled WGS sequence"/>
</dbReference>
<organism evidence="2 3">
    <name type="scientific">Pseudonocardia eucalypti</name>
    <dbReference type="NCBI Taxonomy" id="648755"/>
    <lineage>
        <taxon>Bacteria</taxon>
        <taxon>Bacillati</taxon>
        <taxon>Actinomycetota</taxon>
        <taxon>Actinomycetes</taxon>
        <taxon>Pseudonocardiales</taxon>
        <taxon>Pseudonocardiaceae</taxon>
        <taxon>Pseudonocardia</taxon>
    </lineage>
</organism>
<dbReference type="RefSeq" id="WP_185063541.1">
    <property type="nucleotide sequence ID" value="NZ_BAABJP010000043.1"/>
</dbReference>
<dbReference type="InterPro" id="IPR026337">
    <property type="entry name" value="AKG_HExxH"/>
</dbReference>
<protein>
    <recommendedName>
        <fullName evidence="4">HEXXH motif-containing protein</fullName>
    </recommendedName>
</protein>
<sequence length="367" mass="38634">MGCASADLIARAHGRFGSAGEVVAQRRAVYRLAVELLDREADPADREVDAEIDTDRLDNPISRGHLGEVLSGRAAFSPDELRPLTELTGPVAGPVRVVQRGEEALAPALARVSTELRRHRAGGGPPVLLTAGAAGFAQARRVLLDGVEVALKAVPELAADLLPHVAAFAMVRDDTGRLGSASAREFPGLVVLPAPSVAAEAAEAFLHEGAHQTFFDLAITRAVFGANQFDAPPMPPSWAGGAEWPLEQTFAAWHAYRCLTAFAEVSDSPPGASLLPVAAERAEELGDWLRAHGEHLGPDGHRLLDAVDGRAPDAPPSAAPAAPSTSDPGMRTLRFAGRTLIARHADALEFFWREDLAPAGPRPAEGP</sequence>
<evidence type="ECO:0000256" key="1">
    <source>
        <dbReference type="SAM" id="MobiDB-lite"/>
    </source>
</evidence>
<dbReference type="NCBIfam" id="TIGR04267">
    <property type="entry name" value="mod_HExxH"/>
    <property type="match status" value="1"/>
</dbReference>
<keyword evidence="3" id="KW-1185">Reference proteome</keyword>
<evidence type="ECO:0000313" key="2">
    <source>
        <dbReference type="EMBL" id="GAA5170078.1"/>
    </source>
</evidence>
<reference evidence="3" key="1">
    <citation type="journal article" date="2019" name="Int. J. Syst. Evol. Microbiol.">
        <title>The Global Catalogue of Microorganisms (GCM) 10K type strain sequencing project: providing services to taxonomists for standard genome sequencing and annotation.</title>
        <authorList>
            <consortium name="The Broad Institute Genomics Platform"/>
            <consortium name="The Broad Institute Genome Sequencing Center for Infectious Disease"/>
            <person name="Wu L."/>
            <person name="Ma J."/>
        </authorList>
    </citation>
    <scope>NUCLEOTIDE SEQUENCE [LARGE SCALE GENOMIC DNA]</scope>
    <source>
        <strain evidence="3">JCM 18303</strain>
    </source>
</reference>
<feature type="compositionally biased region" description="Low complexity" evidence="1">
    <location>
        <begin position="319"/>
        <end position="328"/>
    </location>
</feature>